<dbReference type="PANTHER" id="PTHR36718">
    <property type="entry name" value="OS05G0435400 PROTEIN"/>
    <property type="match status" value="1"/>
</dbReference>
<keyword evidence="1" id="KW-0472">Membrane</keyword>
<proteinExistence type="predicted"/>
<sequence>MGTLGEILRIVGLVLGFYYLLLLFAAAVWTYRDIRARTQDIMAQVLSIALVVVLQLPGLVLYVLMRPKQTLAEKYERALEEEYLRRDIEDDHVCPNCQRGVEHDFIVCPYCMTELRRRCPNCERTVDLTWALCPYCGSAAGVPAGATLQTTERVREAVYS</sequence>
<reference evidence="3" key="1">
    <citation type="submission" date="2020-02" db="EMBL/GenBank/DDBJ databases">
        <authorList>
            <person name="Meier V. D."/>
        </authorList>
    </citation>
    <scope>NUCLEOTIDE SEQUENCE</scope>
    <source>
        <strain evidence="3">AVDCRST_MAG26</strain>
    </source>
</reference>
<evidence type="ECO:0000313" key="3">
    <source>
        <dbReference type="EMBL" id="CAA9296973.1"/>
    </source>
</evidence>
<dbReference type="Pfam" id="PF12773">
    <property type="entry name" value="DZR"/>
    <property type="match status" value="1"/>
</dbReference>
<feature type="transmembrane region" description="Helical" evidence="1">
    <location>
        <begin position="7"/>
        <end position="29"/>
    </location>
</feature>
<keyword evidence="1" id="KW-0812">Transmembrane</keyword>
<dbReference type="EMBL" id="CADCTK010001080">
    <property type="protein sequence ID" value="CAA9296973.1"/>
    <property type="molecule type" value="Genomic_DNA"/>
</dbReference>
<gene>
    <name evidence="3" type="ORF">AVDCRST_MAG26-4510</name>
</gene>
<organism evidence="3">
    <name type="scientific">uncultured Chloroflexia bacterium</name>
    <dbReference type="NCBI Taxonomy" id="1672391"/>
    <lineage>
        <taxon>Bacteria</taxon>
        <taxon>Bacillati</taxon>
        <taxon>Chloroflexota</taxon>
        <taxon>Chloroflexia</taxon>
        <taxon>environmental samples</taxon>
    </lineage>
</organism>
<accession>A0A6J4K6D1</accession>
<dbReference type="InterPro" id="IPR053281">
    <property type="entry name" value="Double_zinc_ribbon"/>
</dbReference>
<evidence type="ECO:0000259" key="2">
    <source>
        <dbReference type="Pfam" id="PF12773"/>
    </source>
</evidence>
<feature type="transmembrane region" description="Helical" evidence="1">
    <location>
        <begin position="41"/>
        <end position="64"/>
    </location>
</feature>
<name>A0A6J4K6D1_9CHLR</name>
<dbReference type="InterPro" id="IPR025874">
    <property type="entry name" value="DZR"/>
</dbReference>
<dbReference type="PANTHER" id="PTHR36718:SF1">
    <property type="entry name" value="DOUBLE ZINC RIBBON PROTEIN MJ0416"/>
    <property type="match status" value="1"/>
</dbReference>
<protein>
    <recommendedName>
        <fullName evidence="2">DZANK-type domain-containing protein</fullName>
    </recommendedName>
</protein>
<keyword evidence="1" id="KW-1133">Transmembrane helix</keyword>
<feature type="domain" description="DZANK-type" evidence="2">
    <location>
        <begin position="94"/>
        <end position="137"/>
    </location>
</feature>
<evidence type="ECO:0000256" key="1">
    <source>
        <dbReference type="SAM" id="Phobius"/>
    </source>
</evidence>
<dbReference type="AlphaFoldDB" id="A0A6J4K6D1"/>